<gene>
    <name evidence="2" type="ORF">I6G64_05625</name>
</gene>
<dbReference type="RefSeq" id="WP_063203219.1">
    <property type="nucleotide sequence ID" value="NZ_CAMITG010000026.1"/>
</dbReference>
<feature type="signal peptide" evidence="1">
    <location>
        <begin position="1"/>
        <end position="19"/>
    </location>
</feature>
<proteinExistence type="predicted"/>
<dbReference type="EMBL" id="CP065673">
    <property type="protein sequence ID" value="QPS21891.1"/>
    <property type="molecule type" value="Genomic_DNA"/>
</dbReference>
<accession>A0A7T2SUK4</accession>
<feature type="chain" id="PRO_5045624876" evidence="1">
    <location>
        <begin position="20"/>
        <end position="263"/>
    </location>
</feature>
<evidence type="ECO:0000256" key="1">
    <source>
        <dbReference type="SAM" id="SignalP"/>
    </source>
</evidence>
<protein>
    <submittedName>
        <fullName evidence="2">Abortive infection protein</fullName>
    </submittedName>
</protein>
<organism evidence="2 3">
    <name type="scientific">Serratia plymuthica</name>
    <dbReference type="NCBI Taxonomy" id="82996"/>
    <lineage>
        <taxon>Bacteria</taxon>
        <taxon>Pseudomonadati</taxon>
        <taxon>Pseudomonadota</taxon>
        <taxon>Gammaproteobacteria</taxon>
        <taxon>Enterobacterales</taxon>
        <taxon>Yersiniaceae</taxon>
        <taxon>Serratia</taxon>
    </lineage>
</organism>
<dbReference type="Proteomes" id="UP000594967">
    <property type="component" value="Chromosome"/>
</dbReference>
<keyword evidence="1" id="KW-0732">Signal</keyword>
<keyword evidence="3" id="KW-1185">Reference proteome</keyword>
<reference evidence="2 3" key="1">
    <citation type="submission" date="2020-12" db="EMBL/GenBank/DDBJ databases">
        <title>FDA dAtabase for Regulatory Grade micrObial Sequences (FDA-ARGOS): Supporting development and validation of Infectious Disease Dx tests.</title>
        <authorList>
            <person name="Sproer C."/>
            <person name="Gronow S."/>
            <person name="Severitt S."/>
            <person name="Schroder I."/>
            <person name="Tallon L."/>
            <person name="Sadzewicz L."/>
            <person name="Zhao X."/>
            <person name="Boylan J."/>
            <person name="Ott S."/>
            <person name="Bowen H."/>
            <person name="Vavikolanu K."/>
            <person name="Mehta A."/>
            <person name="Aluvathingal J."/>
            <person name="Nadendla S."/>
            <person name="Lowell S."/>
            <person name="Myers T."/>
            <person name="Yan Y."/>
            <person name="Sichtig H."/>
        </authorList>
    </citation>
    <scope>NUCLEOTIDE SEQUENCE [LARGE SCALE GENOMIC DNA]</scope>
    <source>
        <strain evidence="2 3">FDAARGOS_907</strain>
    </source>
</reference>
<name>A0A7T2SUK4_SERPL</name>
<evidence type="ECO:0000313" key="2">
    <source>
        <dbReference type="EMBL" id="QPS21891.1"/>
    </source>
</evidence>
<evidence type="ECO:0000313" key="3">
    <source>
        <dbReference type="Proteomes" id="UP000594967"/>
    </source>
</evidence>
<sequence>MKNHLLLALLFLSSMGARAGMFVSVVNAPATTDGYFTATVVGGPDGAQRNPCYGVEDCTFRFYTIDEGWLPGGWGGYSTYDTGFSSPFPANRYPTLAEWWSTVTDKNRVGRDSLPQYAGEKPCVVVAAGRGDSGMYSGTIVSNCAKGIVQAKSCEVKPNNINVDLHAVIGGAAPTVDVNNVTLTCTGDASVLIETNSGERIPLGGSSSSYALLDWGAGYGKPKTVKARRDVAEKLPLRVQGVGLDLLGAGQFMGSAIVNVSYN</sequence>